<dbReference type="PROSITE" id="PS50404">
    <property type="entry name" value="GST_NTER"/>
    <property type="match status" value="1"/>
</dbReference>
<dbReference type="InterPro" id="IPR004045">
    <property type="entry name" value="Glutathione_S-Trfase_N"/>
</dbReference>
<name>A0A833J533_9HYPH</name>
<dbReference type="InterPro" id="IPR010987">
    <property type="entry name" value="Glutathione-S-Trfase_C-like"/>
</dbReference>
<evidence type="ECO:0000313" key="3">
    <source>
        <dbReference type="EMBL" id="KAB7784284.1"/>
    </source>
</evidence>
<dbReference type="EC" id="2.5.1.18" evidence="3"/>
<dbReference type="EMBL" id="WEKV01000010">
    <property type="protein sequence ID" value="KAB7784284.1"/>
    <property type="molecule type" value="Genomic_DNA"/>
</dbReference>
<sequence>MFTIYGDRKSGNCLKVAWVAAHLGIDLDWREVDILKGETRTPDFLALNPDGRVPTLVLEDGRSLSESNAIIGYLARDAALIPAEAFAQAKMRQWLFWEQYSHEPYIAVRRFQRLYLGRSEVELEPKLFERGHAALALMEGALTDRPFLVGTDLSLADVALVAYTRLAHEGGFDLAPYPALRSWIMRVEDGLGIARGEWSSGAA</sequence>
<dbReference type="PROSITE" id="PS50405">
    <property type="entry name" value="GST_CTER"/>
    <property type="match status" value="1"/>
</dbReference>
<protein>
    <submittedName>
        <fullName evidence="3">Glutathione S-transferase</fullName>
        <ecNumber evidence="3">2.5.1.18</ecNumber>
    </submittedName>
</protein>
<dbReference type="Proteomes" id="UP000469949">
    <property type="component" value="Unassembled WGS sequence"/>
</dbReference>
<dbReference type="SFLD" id="SFLDG00358">
    <property type="entry name" value="Main_(cytGST)"/>
    <property type="match status" value="1"/>
</dbReference>
<dbReference type="Pfam" id="PF00043">
    <property type="entry name" value="GST_C"/>
    <property type="match status" value="1"/>
</dbReference>
<dbReference type="PANTHER" id="PTHR44051:SF2">
    <property type="entry name" value="HYPOTHETICAL GLUTATHIONE S-TRANSFERASE LIKE PROTEIN"/>
    <property type="match status" value="1"/>
</dbReference>
<dbReference type="InterPro" id="IPR036282">
    <property type="entry name" value="Glutathione-S-Trfase_C_sf"/>
</dbReference>
<keyword evidence="3" id="KW-0808">Transferase</keyword>
<dbReference type="Gene3D" id="3.40.30.10">
    <property type="entry name" value="Glutaredoxin"/>
    <property type="match status" value="1"/>
</dbReference>
<dbReference type="InterPro" id="IPR040079">
    <property type="entry name" value="Glutathione_S-Trfase"/>
</dbReference>
<dbReference type="SUPFAM" id="SSF47616">
    <property type="entry name" value="GST C-terminal domain-like"/>
    <property type="match status" value="1"/>
</dbReference>
<evidence type="ECO:0000259" key="1">
    <source>
        <dbReference type="PROSITE" id="PS50404"/>
    </source>
</evidence>
<organism evidence="3 4">
    <name type="scientific">Methylorubrum populi</name>
    <dbReference type="NCBI Taxonomy" id="223967"/>
    <lineage>
        <taxon>Bacteria</taxon>
        <taxon>Pseudomonadati</taxon>
        <taxon>Pseudomonadota</taxon>
        <taxon>Alphaproteobacteria</taxon>
        <taxon>Hyphomicrobiales</taxon>
        <taxon>Methylobacteriaceae</taxon>
        <taxon>Methylorubrum</taxon>
    </lineage>
</organism>
<dbReference type="GO" id="GO:0004364">
    <property type="term" value="F:glutathione transferase activity"/>
    <property type="evidence" value="ECO:0007669"/>
    <property type="project" value="UniProtKB-EC"/>
</dbReference>
<evidence type="ECO:0000259" key="2">
    <source>
        <dbReference type="PROSITE" id="PS50405"/>
    </source>
</evidence>
<dbReference type="InterPro" id="IPR004046">
    <property type="entry name" value="GST_C"/>
</dbReference>
<dbReference type="InterPro" id="IPR036249">
    <property type="entry name" value="Thioredoxin-like_sf"/>
</dbReference>
<reference evidence="3 4" key="1">
    <citation type="submission" date="2019-10" db="EMBL/GenBank/DDBJ databases">
        <title>Draft Genome Sequence of the Caffeine Degrading Methylotroph Methylorubrum populi PINKEL.</title>
        <authorList>
            <person name="Dawson S.C."/>
            <person name="Zhang X."/>
            <person name="Wright M.E."/>
            <person name="Sharma G."/>
            <person name="Langner J.T."/>
            <person name="Ditty J.L."/>
            <person name="Subuyuj G.A."/>
        </authorList>
    </citation>
    <scope>NUCLEOTIDE SEQUENCE [LARGE SCALE GENOMIC DNA]</scope>
    <source>
        <strain evidence="3 4">Pinkel</strain>
    </source>
</reference>
<dbReference type="PANTHER" id="PTHR44051">
    <property type="entry name" value="GLUTATHIONE S-TRANSFERASE-RELATED"/>
    <property type="match status" value="1"/>
</dbReference>
<dbReference type="AlphaFoldDB" id="A0A833J533"/>
<accession>A0A833J533</accession>
<gene>
    <name evidence="3" type="ORF">F8B43_2317</name>
</gene>
<feature type="domain" description="GST C-terminal" evidence="2">
    <location>
        <begin position="84"/>
        <end position="203"/>
    </location>
</feature>
<dbReference type="Gene3D" id="1.20.1050.10">
    <property type="match status" value="1"/>
</dbReference>
<dbReference type="SFLD" id="SFLDS00019">
    <property type="entry name" value="Glutathione_Transferase_(cytos"/>
    <property type="match status" value="1"/>
</dbReference>
<proteinExistence type="predicted"/>
<comment type="caution">
    <text evidence="3">The sequence shown here is derived from an EMBL/GenBank/DDBJ whole genome shotgun (WGS) entry which is preliminary data.</text>
</comment>
<dbReference type="SUPFAM" id="SSF52833">
    <property type="entry name" value="Thioredoxin-like"/>
    <property type="match status" value="1"/>
</dbReference>
<feature type="domain" description="GST N-terminal" evidence="1">
    <location>
        <begin position="1"/>
        <end position="82"/>
    </location>
</feature>
<evidence type="ECO:0000313" key="4">
    <source>
        <dbReference type="Proteomes" id="UP000469949"/>
    </source>
</evidence>
<dbReference type="RefSeq" id="WP_152277020.1">
    <property type="nucleotide sequence ID" value="NZ_WEKV01000010.1"/>
</dbReference>
<dbReference type="Pfam" id="PF13409">
    <property type="entry name" value="GST_N_2"/>
    <property type="match status" value="1"/>
</dbReference>
<dbReference type="CDD" id="cd03056">
    <property type="entry name" value="GST_N_4"/>
    <property type="match status" value="1"/>
</dbReference>